<protein>
    <submittedName>
        <fullName evidence="1">Uncharacterized protein</fullName>
    </submittedName>
</protein>
<accession>A0A9K3HI72</accession>
<dbReference type="AlphaFoldDB" id="A0A9K3HI72"/>
<name>A0A9K3HI72_HELAN</name>
<dbReference type="EMBL" id="MNCJ02000327">
    <property type="protein sequence ID" value="KAF5778796.1"/>
    <property type="molecule type" value="Genomic_DNA"/>
</dbReference>
<reference evidence="1" key="2">
    <citation type="submission" date="2020-06" db="EMBL/GenBank/DDBJ databases">
        <title>Helianthus annuus Genome sequencing and assembly Release 2.</title>
        <authorList>
            <person name="Gouzy J."/>
            <person name="Langlade N."/>
            <person name="Munos S."/>
        </authorList>
    </citation>
    <scope>NUCLEOTIDE SEQUENCE</scope>
    <source>
        <tissue evidence="1">Leaves</tissue>
    </source>
</reference>
<gene>
    <name evidence="1" type="ORF">HanXRQr2_Chr12g0551771</name>
</gene>
<organism evidence="1 2">
    <name type="scientific">Helianthus annuus</name>
    <name type="common">Common sunflower</name>
    <dbReference type="NCBI Taxonomy" id="4232"/>
    <lineage>
        <taxon>Eukaryota</taxon>
        <taxon>Viridiplantae</taxon>
        <taxon>Streptophyta</taxon>
        <taxon>Embryophyta</taxon>
        <taxon>Tracheophyta</taxon>
        <taxon>Spermatophyta</taxon>
        <taxon>Magnoliopsida</taxon>
        <taxon>eudicotyledons</taxon>
        <taxon>Gunneridae</taxon>
        <taxon>Pentapetalae</taxon>
        <taxon>asterids</taxon>
        <taxon>campanulids</taxon>
        <taxon>Asterales</taxon>
        <taxon>Asteraceae</taxon>
        <taxon>Asteroideae</taxon>
        <taxon>Heliantheae alliance</taxon>
        <taxon>Heliantheae</taxon>
        <taxon>Helianthus</taxon>
    </lineage>
</organism>
<evidence type="ECO:0000313" key="1">
    <source>
        <dbReference type="EMBL" id="KAF5778796.1"/>
    </source>
</evidence>
<proteinExistence type="predicted"/>
<reference evidence="1" key="1">
    <citation type="journal article" date="2017" name="Nature">
        <title>The sunflower genome provides insights into oil metabolism, flowering and Asterid evolution.</title>
        <authorList>
            <person name="Badouin H."/>
            <person name="Gouzy J."/>
            <person name="Grassa C.J."/>
            <person name="Murat F."/>
            <person name="Staton S.E."/>
            <person name="Cottret L."/>
            <person name="Lelandais-Briere C."/>
            <person name="Owens G.L."/>
            <person name="Carrere S."/>
            <person name="Mayjonade B."/>
            <person name="Legrand L."/>
            <person name="Gill N."/>
            <person name="Kane N.C."/>
            <person name="Bowers J.E."/>
            <person name="Hubner S."/>
            <person name="Bellec A."/>
            <person name="Berard A."/>
            <person name="Berges H."/>
            <person name="Blanchet N."/>
            <person name="Boniface M.C."/>
            <person name="Brunel D."/>
            <person name="Catrice O."/>
            <person name="Chaidir N."/>
            <person name="Claudel C."/>
            <person name="Donnadieu C."/>
            <person name="Faraut T."/>
            <person name="Fievet G."/>
            <person name="Helmstetter N."/>
            <person name="King M."/>
            <person name="Knapp S.J."/>
            <person name="Lai Z."/>
            <person name="Le Paslier M.C."/>
            <person name="Lippi Y."/>
            <person name="Lorenzon L."/>
            <person name="Mandel J.R."/>
            <person name="Marage G."/>
            <person name="Marchand G."/>
            <person name="Marquand E."/>
            <person name="Bret-Mestries E."/>
            <person name="Morien E."/>
            <person name="Nambeesan S."/>
            <person name="Nguyen T."/>
            <person name="Pegot-Espagnet P."/>
            <person name="Pouilly N."/>
            <person name="Raftis F."/>
            <person name="Sallet E."/>
            <person name="Schiex T."/>
            <person name="Thomas J."/>
            <person name="Vandecasteele C."/>
            <person name="Vares D."/>
            <person name="Vear F."/>
            <person name="Vautrin S."/>
            <person name="Crespi M."/>
            <person name="Mangin B."/>
            <person name="Burke J.M."/>
            <person name="Salse J."/>
            <person name="Munos S."/>
            <person name="Vincourt P."/>
            <person name="Rieseberg L.H."/>
            <person name="Langlade N.B."/>
        </authorList>
    </citation>
    <scope>NUCLEOTIDE SEQUENCE</scope>
    <source>
        <tissue evidence="1">Leaves</tissue>
    </source>
</reference>
<comment type="caution">
    <text evidence="1">The sequence shown here is derived from an EMBL/GenBank/DDBJ whole genome shotgun (WGS) entry which is preliminary data.</text>
</comment>
<keyword evidence="2" id="KW-1185">Reference proteome</keyword>
<dbReference type="Proteomes" id="UP000215914">
    <property type="component" value="Unassembled WGS sequence"/>
</dbReference>
<sequence length="46" mass="4754">MIAGLLSRWLSNTTTSCCSRLGLRLKLLPSSAVAVPIPAGVGVVDE</sequence>
<dbReference type="Gramene" id="mRNA:HanXRQr2_Chr12g0551771">
    <property type="protein sequence ID" value="mRNA:HanXRQr2_Chr12g0551771"/>
    <property type="gene ID" value="HanXRQr2_Chr12g0551771"/>
</dbReference>
<evidence type="ECO:0000313" key="2">
    <source>
        <dbReference type="Proteomes" id="UP000215914"/>
    </source>
</evidence>